<reference evidence="2" key="1">
    <citation type="journal article" date="2023" name="G3 (Bethesda)">
        <title>Genome assembly and association tests identify interacting loci associated with vigor, precocity, and sex in interspecific pistachio rootstocks.</title>
        <authorList>
            <person name="Palmer W."/>
            <person name="Jacygrad E."/>
            <person name="Sagayaradj S."/>
            <person name="Cavanaugh K."/>
            <person name="Han R."/>
            <person name="Bertier L."/>
            <person name="Beede B."/>
            <person name="Kafkas S."/>
            <person name="Golino D."/>
            <person name="Preece J."/>
            <person name="Michelmore R."/>
        </authorList>
    </citation>
    <scope>NUCLEOTIDE SEQUENCE [LARGE SCALE GENOMIC DNA]</scope>
</reference>
<organism evidence="1 2">
    <name type="scientific">Pistacia atlantica</name>
    <dbReference type="NCBI Taxonomy" id="434234"/>
    <lineage>
        <taxon>Eukaryota</taxon>
        <taxon>Viridiplantae</taxon>
        <taxon>Streptophyta</taxon>
        <taxon>Embryophyta</taxon>
        <taxon>Tracheophyta</taxon>
        <taxon>Spermatophyta</taxon>
        <taxon>Magnoliopsida</taxon>
        <taxon>eudicotyledons</taxon>
        <taxon>Gunneridae</taxon>
        <taxon>Pentapetalae</taxon>
        <taxon>rosids</taxon>
        <taxon>malvids</taxon>
        <taxon>Sapindales</taxon>
        <taxon>Anacardiaceae</taxon>
        <taxon>Pistacia</taxon>
    </lineage>
</organism>
<sequence length="136" mass="15824">MVFLMILCRTTQSFPHVYAKRLEEQIIPLQECWFGKRVVFHKVSIIADVYPAIINVHFKAYTNTVIQLGTLAFSSPYVSPFLLFDPDLVLFAFHPCPLPQDLFIISLGFMDDYAPLDLLSLRFRSLILNWEIWLRG</sequence>
<dbReference type="Proteomes" id="UP001164250">
    <property type="component" value="Chromosome 5"/>
</dbReference>
<evidence type="ECO:0000313" key="2">
    <source>
        <dbReference type="Proteomes" id="UP001164250"/>
    </source>
</evidence>
<protein>
    <submittedName>
        <fullName evidence="1">Uncharacterized protein</fullName>
    </submittedName>
</protein>
<evidence type="ECO:0000313" key="1">
    <source>
        <dbReference type="EMBL" id="KAJ0096797.1"/>
    </source>
</evidence>
<keyword evidence="2" id="KW-1185">Reference proteome</keyword>
<gene>
    <name evidence="1" type="ORF">Patl1_28924</name>
</gene>
<accession>A0ACC1BD66</accession>
<comment type="caution">
    <text evidence="1">The sequence shown here is derived from an EMBL/GenBank/DDBJ whole genome shotgun (WGS) entry which is preliminary data.</text>
</comment>
<dbReference type="EMBL" id="CM047901">
    <property type="protein sequence ID" value="KAJ0096797.1"/>
    <property type="molecule type" value="Genomic_DNA"/>
</dbReference>
<proteinExistence type="predicted"/>
<name>A0ACC1BD66_9ROSI</name>